<evidence type="ECO:0000313" key="7">
    <source>
        <dbReference type="Proteomes" id="UP000612899"/>
    </source>
</evidence>
<gene>
    <name evidence="6" type="ORF">Rhe02_20120</name>
</gene>
<evidence type="ECO:0000256" key="4">
    <source>
        <dbReference type="ARBA" id="ARBA00023033"/>
    </source>
</evidence>
<name>A0A8J3Q506_9ACTN</name>
<dbReference type="GO" id="GO:0046306">
    <property type="term" value="P:alkanesulfonate catabolic process"/>
    <property type="evidence" value="ECO:0007669"/>
    <property type="project" value="TreeGrafter"/>
</dbReference>
<dbReference type="AlphaFoldDB" id="A0A8J3Q506"/>
<dbReference type="InterPro" id="IPR011251">
    <property type="entry name" value="Luciferase-like_dom"/>
</dbReference>
<keyword evidence="3" id="KW-0560">Oxidoreductase</keyword>
<dbReference type="InterPro" id="IPR019923">
    <property type="entry name" value="Lucif-like_OxRdtase_MSMEG_2516"/>
</dbReference>
<evidence type="ECO:0000259" key="5">
    <source>
        <dbReference type="Pfam" id="PF00296"/>
    </source>
</evidence>
<dbReference type="Gene3D" id="3.20.20.30">
    <property type="entry name" value="Luciferase-like domain"/>
    <property type="match status" value="1"/>
</dbReference>
<dbReference type="InterPro" id="IPR050172">
    <property type="entry name" value="SsuD_RutA_monooxygenase"/>
</dbReference>
<dbReference type="PANTHER" id="PTHR42847">
    <property type="entry name" value="ALKANESULFONATE MONOOXYGENASE"/>
    <property type="match status" value="1"/>
</dbReference>
<dbReference type="EMBL" id="BONY01000010">
    <property type="protein sequence ID" value="GIH03945.1"/>
    <property type="molecule type" value="Genomic_DNA"/>
</dbReference>
<evidence type="ECO:0000256" key="3">
    <source>
        <dbReference type="ARBA" id="ARBA00023002"/>
    </source>
</evidence>
<dbReference type="Pfam" id="PF00296">
    <property type="entry name" value="Bac_luciferase"/>
    <property type="match status" value="1"/>
</dbReference>
<dbReference type="PANTHER" id="PTHR42847:SF4">
    <property type="entry name" value="ALKANESULFONATE MONOOXYGENASE-RELATED"/>
    <property type="match status" value="1"/>
</dbReference>
<proteinExistence type="predicted"/>
<evidence type="ECO:0000256" key="1">
    <source>
        <dbReference type="ARBA" id="ARBA00022630"/>
    </source>
</evidence>
<dbReference type="GO" id="GO:0008726">
    <property type="term" value="F:alkanesulfonate monooxygenase activity"/>
    <property type="evidence" value="ECO:0007669"/>
    <property type="project" value="TreeGrafter"/>
</dbReference>
<evidence type="ECO:0000256" key="2">
    <source>
        <dbReference type="ARBA" id="ARBA00022643"/>
    </source>
</evidence>
<comment type="caution">
    <text evidence="6">The sequence shown here is derived from an EMBL/GenBank/DDBJ whole genome shotgun (WGS) entry which is preliminary data.</text>
</comment>
<sequence length="318" mass="33565">MRPFRFFGLAAAGPVGIGEIAETARRAEAAGFTGLVLPDHLLKQHAPIPVLATVAAVTQQLRIMPFVLNAALRHPAVLAQDLASLDVLSGGRLEVGIGAGWNRLEHEAVGIPFEPAARRVDRLAEAVDVLKGCFGPDPFSYQGKFYALDHHDGYPKPVQQPHPPLFIGGGARRLLTLAARHADTVGLAPRVLPGGNGVPAPDPGSLTLAAAQEKVAWIRAAAGERFESLELNLYPSGGPLVVTAKAAEPAQQHVDNLRRVTGVELTTADVLQSPHVFIGTVAELVDKIRSLRALLGVSSFMLGEVDAAIPIVEQLAGQ</sequence>
<accession>A0A8J3Q506</accession>
<dbReference type="RefSeq" id="WP_203907849.1">
    <property type="nucleotide sequence ID" value="NZ_BONY01000010.1"/>
</dbReference>
<organism evidence="6 7">
    <name type="scientific">Rhizocola hellebori</name>
    <dbReference type="NCBI Taxonomy" id="1392758"/>
    <lineage>
        <taxon>Bacteria</taxon>
        <taxon>Bacillati</taxon>
        <taxon>Actinomycetota</taxon>
        <taxon>Actinomycetes</taxon>
        <taxon>Micromonosporales</taxon>
        <taxon>Micromonosporaceae</taxon>
        <taxon>Rhizocola</taxon>
    </lineage>
</organism>
<feature type="domain" description="Luciferase-like" evidence="5">
    <location>
        <begin position="12"/>
        <end position="189"/>
    </location>
</feature>
<keyword evidence="2" id="KW-0288">FMN</keyword>
<evidence type="ECO:0000313" key="6">
    <source>
        <dbReference type="EMBL" id="GIH03945.1"/>
    </source>
</evidence>
<dbReference type="SUPFAM" id="SSF51679">
    <property type="entry name" value="Bacterial luciferase-like"/>
    <property type="match status" value="1"/>
</dbReference>
<reference evidence="6" key="1">
    <citation type="submission" date="2021-01" db="EMBL/GenBank/DDBJ databases">
        <title>Whole genome shotgun sequence of Rhizocola hellebori NBRC 109834.</title>
        <authorList>
            <person name="Komaki H."/>
            <person name="Tamura T."/>
        </authorList>
    </citation>
    <scope>NUCLEOTIDE SEQUENCE</scope>
    <source>
        <strain evidence="6">NBRC 109834</strain>
    </source>
</reference>
<dbReference type="InterPro" id="IPR036661">
    <property type="entry name" value="Luciferase-like_sf"/>
</dbReference>
<dbReference type="Proteomes" id="UP000612899">
    <property type="component" value="Unassembled WGS sequence"/>
</dbReference>
<protein>
    <submittedName>
        <fullName evidence="6">LLM class F420-dependent oxidoreductase</fullName>
    </submittedName>
</protein>
<keyword evidence="4" id="KW-0503">Monooxygenase</keyword>
<keyword evidence="7" id="KW-1185">Reference proteome</keyword>
<dbReference type="NCBIfam" id="TIGR03621">
    <property type="entry name" value="F420_MSMEG_2516"/>
    <property type="match status" value="1"/>
</dbReference>
<keyword evidence="1" id="KW-0285">Flavoprotein</keyword>